<proteinExistence type="predicted"/>
<dbReference type="OrthoDB" id="541052at2759"/>
<keyword evidence="2" id="KW-0472">Membrane</keyword>
<dbReference type="Proteomes" id="UP000813385">
    <property type="component" value="Unassembled WGS sequence"/>
</dbReference>
<reference evidence="4" key="1">
    <citation type="journal article" date="2021" name="Nat. Commun.">
        <title>Genetic determinants of endophytism in the Arabidopsis root mycobiome.</title>
        <authorList>
            <person name="Mesny F."/>
            <person name="Miyauchi S."/>
            <person name="Thiergart T."/>
            <person name="Pickel B."/>
            <person name="Atanasova L."/>
            <person name="Karlsson M."/>
            <person name="Huettel B."/>
            <person name="Barry K.W."/>
            <person name="Haridas S."/>
            <person name="Chen C."/>
            <person name="Bauer D."/>
            <person name="Andreopoulos W."/>
            <person name="Pangilinan J."/>
            <person name="LaButti K."/>
            <person name="Riley R."/>
            <person name="Lipzen A."/>
            <person name="Clum A."/>
            <person name="Drula E."/>
            <person name="Henrissat B."/>
            <person name="Kohler A."/>
            <person name="Grigoriev I.V."/>
            <person name="Martin F.M."/>
            <person name="Hacquard S."/>
        </authorList>
    </citation>
    <scope>NUCLEOTIDE SEQUENCE</scope>
    <source>
        <strain evidence="4">MPI-CAGE-AT-0016</strain>
    </source>
</reference>
<accession>A0A8K0TGW2</accession>
<comment type="caution">
    <text evidence="4">The sequence shown here is derived from an EMBL/GenBank/DDBJ whole genome shotgun (WGS) entry which is preliminary data.</text>
</comment>
<evidence type="ECO:0000256" key="2">
    <source>
        <dbReference type="SAM" id="Phobius"/>
    </source>
</evidence>
<feature type="region of interest" description="Disordered" evidence="1">
    <location>
        <begin position="44"/>
        <end position="94"/>
    </location>
</feature>
<name>A0A8K0TGW2_9PEZI</name>
<keyword evidence="2" id="KW-0812">Transmembrane</keyword>
<dbReference type="InterPro" id="IPR006598">
    <property type="entry name" value="CAP10"/>
</dbReference>
<sequence>MVKLAPRRPSSLLRYTVGAALIVTIFYYLSYSNTGFAPRYLVETTPQTPSSRPKAPPARGQTPIQATDRVDDKVSESKPQAPLSGAGSSDRHPIDELIETADETFDKLMKKQSRTVEEAAKEYRTRRGRHPPPGFDTWFNFAQKHNAVIVEDFFDQIYHDLEPFWALEPAYLRREAAAYEMFITVRDGYANCTSDWFWTTIWLDLLRTIDHMLPDMDIALNPMDEPRIITPYEDIASYVEKASKTKYLAKPEDVSPGFQKLPVKNMVEPQLKVKKKTWYHSGRYWDLARRGCAPDSPARTAPLLESFNGPPSISSENAEPHMHRGYVANATMARDICHQPDLQGLNGIFIEPLSTSTTPTLFPMFGGSKLSINNEILLPAPMYWKEDERFTGGDDHGGLWEHKVAGVMWRGVATGGRNRVSNWKGFQRHRFVTMSNETEVYAAEHKLWAPINFSLPGAAYNIVAHAAGKMNEWLRSWANVAFTDLMCEPNEDDGKCWYTGPYYTIAPGLTMAQQFMFKYLPDIDGNSFSGRYLGFLRSTSVPIKATVWREWHDSRLLPWKHYVPMDSRFIDYYGIMQYFLGYPAAGVPGHDEQAERIAAAGKEWAEKALRREDMQIYTLRLLLEYARVIDERREKMGWVNDLLAAKKVEAKTEGSK</sequence>
<dbReference type="AlphaFoldDB" id="A0A8K0TGW2"/>
<evidence type="ECO:0000313" key="4">
    <source>
        <dbReference type="EMBL" id="KAH7361869.1"/>
    </source>
</evidence>
<dbReference type="InterPro" id="IPR051091">
    <property type="entry name" value="O-Glucosyltr/Glycosyltrsf_90"/>
</dbReference>
<dbReference type="PANTHER" id="PTHR12203">
    <property type="entry name" value="KDEL LYS-ASP-GLU-LEU CONTAINING - RELATED"/>
    <property type="match status" value="1"/>
</dbReference>
<protein>
    <recommendedName>
        <fullName evidence="3">Glycosyl transferase CAP10 domain-containing protein</fullName>
    </recommendedName>
</protein>
<dbReference type="PANTHER" id="PTHR12203:SF22">
    <property type="entry name" value="CAPSULE ASSOCIATED PROTEIN"/>
    <property type="match status" value="1"/>
</dbReference>
<feature type="domain" description="Glycosyl transferase CAP10" evidence="3">
    <location>
        <begin position="326"/>
        <end position="632"/>
    </location>
</feature>
<evidence type="ECO:0000256" key="1">
    <source>
        <dbReference type="SAM" id="MobiDB-lite"/>
    </source>
</evidence>
<evidence type="ECO:0000313" key="5">
    <source>
        <dbReference type="Proteomes" id="UP000813385"/>
    </source>
</evidence>
<evidence type="ECO:0000259" key="3">
    <source>
        <dbReference type="SMART" id="SM00672"/>
    </source>
</evidence>
<gene>
    <name evidence="4" type="ORF">B0T11DRAFT_78602</name>
</gene>
<feature type="transmembrane region" description="Helical" evidence="2">
    <location>
        <begin position="12"/>
        <end position="29"/>
    </location>
</feature>
<keyword evidence="5" id="KW-1185">Reference proteome</keyword>
<dbReference type="SMART" id="SM00672">
    <property type="entry name" value="CAP10"/>
    <property type="match status" value="1"/>
</dbReference>
<dbReference type="Pfam" id="PF05686">
    <property type="entry name" value="Glyco_transf_90"/>
    <property type="match status" value="1"/>
</dbReference>
<keyword evidence="2" id="KW-1133">Transmembrane helix</keyword>
<organism evidence="4 5">
    <name type="scientific">Plectosphaerella cucumerina</name>
    <dbReference type="NCBI Taxonomy" id="40658"/>
    <lineage>
        <taxon>Eukaryota</taxon>
        <taxon>Fungi</taxon>
        <taxon>Dikarya</taxon>
        <taxon>Ascomycota</taxon>
        <taxon>Pezizomycotina</taxon>
        <taxon>Sordariomycetes</taxon>
        <taxon>Hypocreomycetidae</taxon>
        <taxon>Glomerellales</taxon>
        <taxon>Plectosphaerellaceae</taxon>
        <taxon>Plectosphaerella</taxon>
    </lineage>
</organism>
<dbReference type="EMBL" id="JAGPXD010000003">
    <property type="protein sequence ID" value="KAH7361869.1"/>
    <property type="molecule type" value="Genomic_DNA"/>
</dbReference>